<dbReference type="AlphaFoldDB" id="A0A814DR53"/>
<comment type="caution">
    <text evidence="1">The sequence shown here is derived from an EMBL/GenBank/DDBJ whole genome shotgun (WGS) entry which is preliminary data.</text>
</comment>
<name>A0A814DR53_9BILA</name>
<protein>
    <submittedName>
        <fullName evidence="1">Uncharacterized protein</fullName>
    </submittedName>
</protein>
<dbReference type="OrthoDB" id="6750869at2759"/>
<dbReference type="Proteomes" id="UP000663879">
    <property type="component" value="Unassembled WGS sequence"/>
</dbReference>
<organism evidence="1 2">
    <name type="scientific">Brachionus calyciflorus</name>
    <dbReference type="NCBI Taxonomy" id="104777"/>
    <lineage>
        <taxon>Eukaryota</taxon>
        <taxon>Metazoa</taxon>
        <taxon>Spiralia</taxon>
        <taxon>Gnathifera</taxon>
        <taxon>Rotifera</taxon>
        <taxon>Eurotatoria</taxon>
        <taxon>Monogononta</taxon>
        <taxon>Pseudotrocha</taxon>
        <taxon>Ploima</taxon>
        <taxon>Brachionidae</taxon>
        <taxon>Brachionus</taxon>
    </lineage>
</organism>
<sequence length="105" mass="12195">MGDKDKIRIVFFHDSLERPISLSFMSKTALTAEGLVENFEHVAQSYKSLKINENNNLRATVVIAHLPNGSGRKMTTLTRKRNYVKKIERLKKENFSIILQPKTWY</sequence>
<gene>
    <name evidence="1" type="ORF">OXX778_LOCUS14426</name>
</gene>
<keyword evidence="2" id="KW-1185">Reference proteome</keyword>
<evidence type="ECO:0000313" key="1">
    <source>
        <dbReference type="EMBL" id="CAF0960582.1"/>
    </source>
</evidence>
<proteinExistence type="predicted"/>
<accession>A0A814DR53</accession>
<evidence type="ECO:0000313" key="2">
    <source>
        <dbReference type="Proteomes" id="UP000663879"/>
    </source>
</evidence>
<reference evidence="1" key="1">
    <citation type="submission" date="2021-02" db="EMBL/GenBank/DDBJ databases">
        <authorList>
            <person name="Nowell W R."/>
        </authorList>
    </citation>
    <scope>NUCLEOTIDE SEQUENCE</scope>
    <source>
        <strain evidence="1">Ploen Becks lab</strain>
    </source>
</reference>
<dbReference type="EMBL" id="CAJNOC010002967">
    <property type="protein sequence ID" value="CAF0960582.1"/>
    <property type="molecule type" value="Genomic_DNA"/>
</dbReference>